<sequence length="122" mass="14267">MSTSPLYFRKKSGAMKQRRNQGNRVKASNSVSISSPRVDVEAGKLKEIINYNNVESKILPEEFLSEYPWLKASFMVENDKFHSEGLLRLVRERMPSIGSEDLKIFFSFCFWFILIPYILAHW</sequence>
<reference evidence="2" key="1">
    <citation type="submission" date="2023-03" db="UniProtKB">
        <authorList>
            <consortium name="EnsemblPlants"/>
        </authorList>
    </citation>
    <scope>IDENTIFICATION</scope>
</reference>
<protein>
    <submittedName>
        <fullName evidence="2">Uncharacterized protein</fullName>
    </submittedName>
</protein>
<proteinExistence type="predicted"/>
<dbReference type="AlphaFoldDB" id="A0A9I9D9U7"/>
<name>A0A9I9D9U7_CUCME</name>
<dbReference type="Gramene" id="MELO3C014886.2.1">
    <property type="protein sequence ID" value="MELO3C014886.2.1"/>
    <property type="gene ID" value="MELO3C014886.2"/>
</dbReference>
<keyword evidence="1" id="KW-1133">Transmembrane helix</keyword>
<feature type="transmembrane region" description="Helical" evidence="1">
    <location>
        <begin position="102"/>
        <end position="120"/>
    </location>
</feature>
<evidence type="ECO:0000313" key="2">
    <source>
        <dbReference type="EnsemblPlants" id="MELO3C014886.2.1"/>
    </source>
</evidence>
<keyword evidence="1" id="KW-0812">Transmembrane</keyword>
<organism evidence="2">
    <name type="scientific">Cucumis melo</name>
    <name type="common">Muskmelon</name>
    <dbReference type="NCBI Taxonomy" id="3656"/>
    <lineage>
        <taxon>Eukaryota</taxon>
        <taxon>Viridiplantae</taxon>
        <taxon>Streptophyta</taxon>
        <taxon>Embryophyta</taxon>
        <taxon>Tracheophyta</taxon>
        <taxon>Spermatophyta</taxon>
        <taxon>Magnoliopsida</taxon>
        <taxon>eudicotyledons</taxon>
        <taxon>Gunneridae</taxon>
        <taxon>Pentapetalae</taxon>
        <taxon>rosids</taxon>
        <taxon>fabids</taxon>
        <taxon>Cucurbitales</taxon>
        <taxon>Cucurbitaceae</taxon>
        <taxon>Benincaseae</taxon>
        <taxon>Cucumis</taxon>
    </lineage>
</organism>
<accession>A0A9I9D9U7</accession>
<keyword evidence="1" id="KW-0472">Membrane</keyword>
<evidence type="ECO:0000256" key="1">
    <source>
        <dbReference type="SAM" id="Phobius"/>
    </source>
</evidence>
<dbReference type="EnsemblPlants" id="MELO3C014886.2.1">
    <property type="protein sequence ID" value="MELO3C014886.2.1"/>
    <property type="gene ID" value="MELO3C014886.2"/>
</dbReference>